<reference evidence="12" key="1">
    <citation type="submission" date="2017-02" db="EMBL/GenBank/DDBJ databases">
        <authorList>
            <person name="Varghese N."/>
            <person name="Submissions S."/>
        </authorList>
    </citation>
    <scope>NUCLEOTIDE SEQUENCE [LARGE SCALE GENOMIC DNA]</scope>
    <source>
        <strain evidence="12">R11H</strain>
    </source>
</reference>
<dbReference type="InterPro" id="IPR020622">
    <property type="entry name" value="Ala_racemase_pyridoxalP-BS"/>
</dbReference>
<feature type="active site" description="Proton acceptor; specific for L-alanine" evidence="7">
    <location>
        <position position="262"/>
    </location>
</feature>
<dbReference type="InterPro" id="IPR029066">
    <property type="entry name" value="PLP-binding_barrel"/>
</dbReference>
<dbReference type="SMART" id="SM01005">
    <property type="entry name" value="Ala_racemase_C"/>
    <property type="match status" value="1"/>
</dbReference>
<keyword evidence="5 7" id="KW-0663">Pyridoxal phosphate</keyword>
<dbReference type="GO" id="GO:0030632">
    <property type="term" value="P:D-alanine biosynthetic process"/>
    <property type="evidence" value="ECO:0007669"/>
    <property type="project" value="UniProtKB-UniRule"/>
</dbReference>
<evidence type="ECO:0000256" key="9">
    <source>
        <dbReference type="PIRSR" id="PIRSR600821-52"/>
    </source>
</evidence>
<dbReference type="Gene3D" id="2.40.37.10">
    <property type="entry name" value="Lyase, Ornithine Decarboxylase, Chain A, domain 1"/>
    <property type="match status" value="1"/>
</dbReference>
<evidence type="ECO:0000256" key="1">
    <source>
        <dbReference type="ARBA" id="ARBA00000316"/>
    </source>
</evidence>
<dbReference type="EMBL" id="FUYP01000004">
    <property type="protein sequence ID" value="SKB36775.1"/>
    <property type="molecule type" value="Genomic_DNA"/>
</dbReference>
<dbReference type="Gene3D" id="3.20.20.10">
    <property type="entry name" value="Alanine racemase"/>
    <property type="match status" value="1"/>
</dbReference>
<feature type="binding site" evidence="7 9">
    <location>
        <position position="141"/>
    </location>
    <ligand>
        <name>substrate</name>
    </ligand>
</feature>
<evidence type="ECO:0000256" key="3">
    <source>
        <dbReference type="ARBA" id="ARBA00007880"/>
    </source>
</evidence>
<comment type="catalytic activity">
    <reaction evidence="1 7">
        <text>L-alanine = D-alanine</text>
        <dbReference type="Rhea" id="RHEA:20249"/>
        <dbReference type="ChEBI" id="CHEBI:57416"/>
        <dbReference type="ChEBI" id="CHEBI:57972"/>
        <dbReference type="EC" id="5.1.1.1"/>
    </reaction>
</comment>
<comment type="cofactor">
    <cofactor evidence="2 7 8">
        <name>pyridoxal 5'-phosphate</name>
        <dbReference type="ChEBI" id="CHEBI:597326"/>
    </cofactor>
</comment>
<dbReference type="AlphaFoldDB" id="A0A1T5APH0"/>
<feature type="modified residue" description="N6-(pyridoxal phosphate)lysine" evidence="7 8">
    <location>
        <position position="42"/>
    </location>
</feature>
<dbReference type="NCBIfam" id="TIGR00492">
    <property type="entry name" value="alr"/>
    <property type="match status" value="1"/>
</dbReference>
<dbReference type="GO" id="GO:0005829">
    <property type="term" value="C:cytosol"/>
    <property type="evidence" value="ECO:0007669"/>
    <property type="project" value="TreeGrafter"/>
</dbReference>
<comment type="function">
    <text evidence="7">Catalyzes the interconversion of L-alanine and D-alanine. May also act on other amino acids.</text>
</comment>
<dbReference type="Pfam" id="PF01168">
    <property type="entry name" value="Ala_racemase_N"/>
    <property type="match status" value="1"/>
</dbReference>
<gene>
    <name evidence="11" type="ORF">SAMN06295937_100470</name>
</gene>
<dbReference type="UniPathway" id="UPA00042">
    <property type="reaction ID" value="UER00497"/>
</dbReference>
<name>A0A1T5APH0_9SPHN</name>
<dbReference type="SUPFAM" id="SSF51419">
    <property type="entry name" value="PLP-binding barrel"/>
    <property type="match status" value="1"/>
</dbReference>
<dbReference type="PRINTS" id="PR00992">
    <property type="entry name" value="ALARACEMASE"/>
</dbReference>
<dbReference type="GO" id="GO:0008784">
    <property type="term" value="F:alanine racemase activity"/>
    <property type="evidence" value="ECO:0007669"/>
    <property type="project" value="UniProtKB-UniRule"/>
</dbReference>
<dbReference type="InterPro" id="IPR001608">
    <property type="entry name" value="Ala_racemase_N"/>
</dbReference>
<evidence type="ECO:0000313" key="12">
    <source>
        <dbReference type="Proteomes" id="UP000190044"/>
    </source>
</evidence>
<dbReference type="EC" id="5.1.1.1" evidence="4 7"/>
<evidence type="ECO:0000259" key="10">
    <source>
        <dbReference type="SMART" id="SM01005"/>
    </source>
</evidence>
<dbReference type="HAMAP" id="MF_01201">
    <property type="entry name" value="Ala_racemase"/>
    <property type="match status" value="1"/>
</dbReference>
<dbReference type="InterPro" id="IPR011079">
    <property type="entry name" value="Ala_racemase_C"/>
</dbReference>
<dbReference type="RefSeq" id="WP_079637605.1">
    <property type="nucleotide sequence ID" value="NZ_FUYP01000004.1"/>
</dbReference>
<dbReference type="CDD" id="cd00430">
    <property type="entry name" value="PLPDE_III_AR"/>
    <property type="match status" value="1"/>
</dbReference>
<evidence type="ECO:0000256" key="7">
    <source>
        <dbReference type="HAMAP-Rule" id="MF_01201"/>
    </source>
</evidence>
<dbReference type="GO" id="GO:0030170">
    <property type="term" value="F:pyridoxal phosphate binding"/>
    <property type="evidence" value="ECO:0007669"/>
    <property type="project" value="UniProtKB-UniRule"/>
</dbReference>
<organism evidence="11 12">
    <name type="scientific">Sphingopyxis flava</name>
    <dbReference type="NCBI Taxonomy" id="1507287"/>
    <lineage>
        <taxon>Bacteria</taxon>
        <taxon>Pseudomonadati</taxon>
        <taxon>Pseudomonadota</taxon>
        <taxon>Alphaproteobacteria</taxon>
        <taxon>Sphingomonadales</taxon>
        <taxon>Sphingomonadaceae</taxon>
        <taxon>Sphingopyxis</taxon>
    </lineage>
</organism>
<feature type="binding site" evidence="7 9">
    <location>
        <position position="311"/>
    </location>
    <ligand>
        <name>substrate</name>
    </ligand>
</feature>
<evidence type="ECO:0000256" key="6">
    <source>
        <dbReference type="ARBA" id="ARBA00023235"/>
    </source>
</evidence>
<dbReference type="Pfam" id="PF00842">
    <property type="entry name" value="Ala_racemase_C"/>
    <property type="match status" value="1"/>
</dbReference>
<evidence type="ECO:0000256" key="8">
    <source>
        <dbReference type="PIRSR" id="PIRSR600821-50"/>
    </source>
</evidence>
<feature type="active site" description="Proton acceptor; specific for D-alanine" evidence="7">
    <location>
        <position position="42"/>
    </location>
</feature>
<keyword evidence="12" id="KW-1185">Reference proteome</keyword>
<dbReference type="InterPro" id="IPR000821">
    <property type="entry name" value="Ala_racemase"/>
</dbReference>
<protein>
    <recommendedName>
        <fullName evidence="4 7">Alanine racemase</fullName>
        <ecNumber evidence="4 7">5.1.1.1</ecNumber>
    </recommendedName>
</protein>
<comment type="similarity">
    <text evidence="3 7">Belongs to the alanine racemase family.</text>
</comment>
<evidence type="ECO:0000256" key="2">
    <source>
        <dbReference type="ARBA" id="ARBA00001933"/>
    </source>
</evidence>
<dbReference type="PANTHER" id="PTHR30511:SF0">
    <property type="entry name" value="ALANINE RACEMASE, CATABOLIC-RELATED"/>
    <property type="match status" value="1"/>
</dbReference>
<dbReference type="SUPFAM" id="SSF50621">
    <property type="entry name" value="Alanine racemase C-terminal domain-like"/>
    <property type="match status" value="1"/>
</dbReference>
<comment type="pathway">
    <text evidence="7">Amino-acid biosynthesis; D-alanine biosynthesis; D-alanine from L-alanine: step 1/1.</text>
</comment>
<evidence type="ECO:0000256" key="4">
    <source>
        <dbReference type="ARBA" id="ARBA00013089"/>
    </source>
</evidence>
<feature type="domain" description="Alanine racemase C-terminal" evidence="10">
    <location>
        <begin position="241"/>
        <end position="368"/>
    </location>
</feature>
<dbReference type="InterPro" id="IPR009006">
    <property type="entry name" value="Ala_racemase/Decarboxylase_C"/>
</dbReference>
<sequence length="381" mass="39745">MQQLSCVETCSSRLGIDLDALRANYRTLADRVAPARCGAVVKANAYGLGATRVGSALYREGCRAFFVAQLAEAAPLMRAVGADATIFILHGLDPASEASCAAAGAVPVLNSLSQVSRWRAYARKLGYPLPAALHIDSGMSRLGLAAEDAIALAADPARVGELDLHLLMTHLACADEPDCATNEEQLAVFRRVAAHFPGLPLSIANSGGAFLPAAFHGQLARPGVALFGVDPGPHARGLRPVVRLDARVLQIRTIAAGTGVGYGLDHIAPATQRLATIALGYADGWPRSLGVGAGAAWHRGIRLPIVGRVSMDSLTVDISALPEDELAEGEFVQFLGPSQSLADVAHDAGTIAYEILTRLGARHARILVEDAAAEVVLPGDI</sequence>
<dbReference type="PANTHER" id="PTHR30511">
    <property type="entry name" value="ALANINE RACEMASE"/>
    <property type="match status" value="1"/>
</dbReference>
<proteinExistence type="inferred from homology"/>
<dbReference type="OrthoDB" id="9813814at2"/>
<dbReference type="PROSITE" id="PS00395">
    <property type="entry name" value="ALANINE_RACEMASE"/>
    <property type="match status" value="1"/>
</dbReference>
<dbReference type="Proteomes" id="UP000190044">
    <property type="component" value="Unassembled WGS sequence"/>
</dbReference>
<accession>A0A1T5APH0</accession>
<evidence type="ECO:0000256" key="5">
    <source>
        <dbReference type="ARBA" id="ARBA00022898"/>
    </source>
</evidence>
<keyword evidence="6 7" id="KW-0413">Isomerase</keyword>
<evidence type="ECO:0000313" key="11">
    <source>
        <dbReference type="EMBL" id="SKB36775.1"/>
    </source>
</evidence>